<dbReference type="Proteomes" id="UP000241890">
    <property type="component" value="Unassembled WGS sequence"/>
</dbReference>
<reference evidence="3 4" key="1">
    <citation type="submission" date="2017-12" db="EMBL/GenBank/DDBJ databases">
        <title>Sequencing, de novo assembly and annotation of complete genome of a new Thraustochytrid species, strain FCC1311.</title>
        <authorList>
            <person name="Sedici K."/>
            <person name="Godart F."/>
            <person name="Aiese Cigliano R."/>
            <person name="Sanseverino W."/>
            <person name="Barakat M."/>
            <person name="Ortet P."/>
            <person name="Marechal E."/>
            <person name="Cagnac O."/>
            <person name="Amato A."/>
        </authorList>
    </citation>
    <scope>NUCLEOTIDE SEQUENCE [LARGE SCALE GENOMIC DNA]</scope>
</reference>
<comment type="caution">
    <text evidence="3">The sequence shown here is derived from an EMBL/GenBank/DDBJ whole genome shotgun (WGS) entry which is preliminary data.</text>
</comment>
<dbReference type="GO" id="GO:0006635">
    <property type="term" value="P:fatty acid beta-oxidation"/>
    <property type="evidence" value="ECO:0007669"/>
    <property type="project" value="TreeGrafter"/>
</dbReference>
<protein>
    <submittedName>
        <fullName evidence="3">3-hydroxybutyryl-CoA dehydratase-like protein, mitochondrial</fullName>
    </submittedName>
</protein>
<dbReference type="SUPFAM" id="SSF52096">
    <property type="entry name" value="ClpP/crotonase"/>
    <property type="match status" value="1"/>
</dbReference>
<dbReference type="EMBL" id="BEYU01000009">
    <property type="protein sequence ID" value="GBG24845.1"/>
    <property type="molecule type" value="Genomic_DNA"/>
</dbReference>
<evidence type="ECO:0000313" key="4">
    <source>
        <dbReference type="Proteomes" id="UP000241890"/>
    </source>
</evidence>
<accession>A0A2R5G2T8</accession>
<dbReference type="InterPro" id="IPR018376">
    <property type="entry name" value="Enoyl-CoA_hyd/isom_CS"/>
</dbReference>
<dbReference type="PANTHER" id="PTHR11941:SF173">
    <property type="entry name" value="3-HYDROXYBUTYRYL-COA DEHYDRATASE-LIKE PROTEIN, MITOCHONDRIAL"/>
    <property type="match status" value="1"/>
</dbReference>
<organism evidence="3 4">
    <name type="scientific">Hondaea fermentalgiana</name>
    <dbReference type="NCBI Taxonomy" id="2315210"/>
    <lineage>
        <taxon>Eukaryota</taxon>
        <taxon>Sar</taxon>
        <taxon>Stramenopiles</taxon>
        <taxon>Bigyra</taxon>
        <taxon>Labyrinthulomycetes</taxon>
        <taxon>Thraustochytrida</taxon>
        <taxon>Thraustochytriidae</taxon>
        <taxon>Hondaea</taxon>
    </lineage>
</organism>
<comment type="similarity">
    <text evidence="1 2">Belongs to the enoyl-CoA hydratase/isomerase family.</text>
</comment>
<name>A0A2R5G2T8_9STRA</name>
<dbReference type="OrthoDB" id="2139957at2759"/>
<proteinExistence type="inferred from homology"/>
<dbReference type="InterPro" id="IPR001753">
    <property type="entry name" value="Enoyl-CoA_hydra/iso"/>
</dbReference>
<gene>
    <name evidence="3" type="ORF">FCC1311_035761</name>
</gene>
<dbReference type="Gene3D" id="3.90.226.10">
    <property type="entry name" value="2-enoyl-CoA Hydratase, Chain A, domain 1"/>
    <property type="match status" value="1"/>
</dbReference>
<dbReference type="InterPro" id="IPR029045">
    <property type="entry name" value="ClpP/crotonase-like_dom_sf"/>
</dbReference>
<dbReference type="GO" id="GO:0005739">
    <property type="term" value="C:mitochondrion"/>
    <property type="evidence" value="ECO:0007669"/>
    <property type="project" value="TreeGrafter"/>
</dbReference>
<evidence type="ECO:0000256" key="2">
    <source>
        <dbReference type="RuleBase" id="RU003707"/>
    </source>
</evidence>
<evidence type="ECO:0000313" key="3">
    <source>
        <dbReference type="EMBL" id="GBG24845.1"/>
    </source>
</evidence>
<dbReference type="GO" id="GO:0003824">
    <property type="term" value="F:catalytic activity"/>
    <property type="evidence" value="ECO:0007669"/>
    <property type="project" value="InterPro"/>
</dbReference>
<dbReference type="InParanoid" id="A0A2R5G2T8"/>
<dbReference type="AlphaFoldDB" id="A0A2R5G2T8"/>
<keyword evidence="4" id="KW-1185">Reference proteome</keyword>
<dbReference type="Pfam" id="PF00378">
    <property type="entry name" value="ECH_1"/>
    <property type="match status" value="1"/>
</dbReference>
<dbReference type="CDD" id="cd06558">
    <property type="entry name" value="crotonase-like"/>
    <property type="match status" value="1"/>
</dbReference>
<sequence length="313" mass="33657">MLAKSFLARGLFKASRPAMRSQVWQRAMSTQSPLSDPSRLAVLEAERTEDGVATIRFNDPNKLNALTAEMGDQFLEIIEELCGEGSKGLGAVVLTGTGRAFSAGGDINFLRDRHKDTPSRNAVVMRRFYERFLAVRRLPVPVVAAINGPAIGAGLCVALGADVRVAFDKAKLGVTFVQLGLHPGMGSTHFLPKIVGPQVAARMLLTGEVVSGAEAKKIGLVADSFDSPEACVAEAHALAAKMARAGPVSVRTCVRSLRMAQDEGLDRALWREADAQAQCYATEDYHDGVEAIAEKRPPVFTQREPLDDVVSRT</sequence>
<dbReference type="PROSITE" id="PS00166">
    <property type="entry name" value="ENOYL_COA_HYDRATASE"/>
    <property type="match status" value="1"/>
</dbReference>
<dbReference type="PANTHER" id="PTHR11941">
    <property type="entry name" value="ENOYL-COA HYDRATASE-RELATED"/>
    <property type="match status" value="1"/>
</dbReference>
<evidence type="ECO:0000256" key="1">
    <source>
        <dbReference type="ARBA" id="ARBA00005254"/>
    </source>
</evidence>